<sequence length="345" mass="37032">MSSNGQPQAKGSRNRNRTFALAGATLAVLSLSYSVYRWYQASNAPRPPSLPRSAGLGGSASGADDSRRSQAATGRTARNGASRGQDMQPLAARPTLTLSLPPEFPHTPQALGLLSDMLSDLAPHYLIHLIIPAAPSSSAPSSRSPPALDEVHTLSEEVDVAFDLTAGNLSRTFSHIQSFDARRILEYSKPEGRHALARALACDAHLHVLLAPPSAHSAIAASASTAAGEVDGYVKHEEGIDEPASPSEILILDDETEGEALRQEILRLEQLQKSCGLVIILSLTLHTAKASGKKVRWLRKDNEEVSRTFEGRPGFRVSDLASRADVEGAWMEGTARLIELRSGWR</sequence>
<evidence type="ECO:0000256" key="1">
    <source>
        <dbReference type="SAM" id="MobiDB-lite"/>
    </source>
</evidence>
<feature type="region of interest" description="Disordered" evidence="1">
    <location>
        <begin position="44"/>
        <end position="88"/>
    </location>
</feature>
<accession>A0A066WC87</accession>
<dbReference type="HOGENOM" id="CLU_804558_0_0_1"/>
<gene>
    <name evidence="2" type="ORF">K437DRAFT_254919</name>
</gene>
<evidence type="ECO:0000313" key="2">
    <source>
        <dbReference type="EMBL" id="KDN51331.1"/>
    </source>
</evidence>
<dbReference type="RefSeq" id="XP_013244667.1">
    <property type="nucleotide sequence ID" value="XM_013389213.1"/>
</dbReference>
<dbReference type="AlphaFoldDB" id="A0A066WC87"/>
<comment type="caution">
    <text evidence="2">The sequence shown here is derived from an EMBL/GenBank/DDBJ whole genome shotgun (WGS) entry which is preliminary data.</text>
</comment>
<evidence type="ECO:0000313" key="3">
    <source>
        <dbReference type="Proteomes" id="UP000027361"/>
    </source>
</evidence>
<dbReference type="Proteomes" id="UP000027361">
    <property type="component" value="Unassembled WGS sequence"/>
</dbReference>
<dbReference type="EMBL" id="JMSN01000017">
    <property type="protein sequence ID" value="KDN51331.1"/>
    <property type="molecule type" value="Genomic_DNA"/>
</dbReference>
<proteinExistence type="predicted"/>
<organism evidence="2 3">
    <name type="scientific">Tilletiaria anomala (strain ATCC 24038 / CBS 436.72 / UBC 951)</name>
    <dbReference type="NCBI Taxonomy" id="1037660"/>
    <lineage>
        <taxon>Eukaryota</taxon>
        <taxon>Fungi</taxon>
        <taxon>Dikarya</taxon>
        <taxon>Basidiomycota</taxon>
        <taxon>Ustilaginomycotina</taxon>
        <taxon>Exobasidiomycetes</taxon>
        <taxon>Georgefischeriales</taxon>
        <taxon>Tilletiariaceae</taxon>
        <taxon>Tilletiaria</taxon>
    </lineage>
</organism>
<name>A0A066WC87_TILAU</name>
<reference evidence="2 3" key="1">
    <citation type="submission" date="2014-05" db="EMBL/GenBank/DDBJ databases">
        <title>Draft genome sequence of a rare smut relative, Tilletiaria anomala UBC 951.</title>
        <authorList>
            <consortium name="DOE Joint Genome Institute"/>
            <person name="Toome M."/>
            <person name="Kuo A."/>
            <person name="Henrissat B."/>
            <person name="Lipzen A."/>
            <person name="Tritt A."/>
            <person name="Yoshinaga Y."/>
            <person name="Zane M."/>
            <person name="Barry K."/>
            <person name="Grigoriev I.V."/>
            <person name="Spatafora J.W."/>
            <person name="Aimea M.C."/>
        </authorList>
    </citation>
    <scope>NUCLEOTIDE SEQUENCE [LARGE SCALE GENOMIC DNA]</scope>
    <source>
        <strain evidence="2 3">UBC 951</strain>
    </source>
</reference>
<protein>
    <submittedName>
        <fullName evidence="2">Uncharacterized protein</fullName>
    </submittedName>
</protein>
<dbReference type="OrthoDB" id="3347120at2759"/>
<dbReference type="InParanoid" id="A0A066WC87"/>
<keyword evidence="3" id="KW-1185">Reference proteome</keyword>
<dbReference type="GeneID" id="25264012"/>